<keyword evidence="2" id="KW-1185">Reference proteome</keyword>
<evidence type="ECO:0000313" key="1">
    <source>
        <dbReference type="EMBL" id="RDY31713.1"/>
    </source>
</evidence>
<proteinExistence type="predicted"/>
<dbReference type="PANTHER" id="PTHR12526">
    <property type="entry name" value="GLYCOSYLTRANSFERASE"/>
    <property type="match status" value="1"/>
</dbReference>
<keyword evidence="1" id="KW-0808">Transferase</keyword>
<sequence length="375" mass="44439">MKMLIISCFDWYEKRTKTIIDYFQKQNMEVIYYTSDYEHIKKEYVKKSEQINYIHAIQYKKNFSIKRLLSHYVFSKRVYKILNKHVPDYVYILIPPNSMLKYAAKYHKKHSGTKLIVDIIDMWPESMPINMKIANCIPFIIWKDLRDKNLKEADWVFTECDLYQEILKKYISNNKISTLYLTKPKTVNINSHYYADSSKIVLVYLGSINNIIDIDLICVLIYRLSKERKVVLKIIGKGEKKSEFIKRAQEAKAQVIDEGVIFDDVLKHEILSKSDFGINIMKKQVYVGLTTKSIDYLSTGLPIINNIGGDTEYLIEKYKAGFNIIDENVEGVAFKILSDFDTRQEMRENAYKLYHENFTENEFRKKLDHYIKYII</sequence>
<comment type="caution">
    <text evidence="1">The sequence shown here is derived from an EMBL/GenBank/DDBJ whole genome shotgun (WGS) entry which is preliminary data.</text>
</comment>
<dbReference type="AlphaFoldDB" id="A0A371JG65"/>
<evidence type="ECO:0000313" key="2">
    <source>
        <dbReference type="Proteomes" id="UP000216411"/>
    </source>
</evidence>
<name>A0A371JG65_9FIRM</name>
<reference evidence="1 2" key="1">
    <citation type="journal article" date="2017" name="Genome Announc.">
        <title>Draft Genome Sequence of a Sporulating and Motile Strain of Lachnotalea glycerini Isolated from Water in Quebec City, Canada.</title>
        <authorList>
            <person name="Maheux A.F."/>
            <person name="Boudreau D.K."/>
            <person name="Berube E."/>
            <person name="Boissinot M."/>
            <person name="Raymond F."/>
            <person name="Brodeur S."/>
            <person name="Corbeil J."/>
            <person name="Isabel S."/>
            <person name="Omar R.F."/>
            <person name="Bergeron M.G."/>
        </authorList>
    </citation>
    <scope>NUCLEOTIDE SEQUENCE [LARGE SCALE GENOMIC DNA]</scope>
    <source>
        <strain evidence="1 2">CCRI-19302</strain>
    </source>
</reference>
<dbReference type="GO" id="GO:0016740">
    <property type="term" value="F:transferase activity"/>
    <property type="evidence" value="ECO:0007669"/>
    <property type="project" value="UniProtKB-KW"/>
</dbReference>
<protein>
    <submittedName>
        <fullName evidence="1">Glycosyltransferase</fullName>
    </submittedName>
</protein>
<dbReference type="Proteomes" id="UP000216411">
    <property type="component" value="Unassembled WGS sequence"/>
</dbReference>
<dbReference type="EMBL" id="NOKA02000011">
    <property type="protein sequence ID" value="RDY31713.1"/>
    <property type="molecule type" value="Genomic_DNA"/>
</dbReference>
<dbReference type="Gene3D" id="3.40.50.2000">
    <property type="entry name" value="Glycogen Phosphorylase B"/>
    <property type="match status" value="2"/>
</dbReference>
<accession>A0A371JG65</accession>
<dbReference type="Pfam" id="PF13692">
    <property type="entry name" value="Glyco_trans_1_4"/>
    <property type="match status" value="1"/>
</dbReference>
<dbReference type="OrthoDB" id="9802525at2"/>
<dbReference type="RefSeq" id="WP_094375846.1">
    <property type="nucleotide sequence ID" value="NZ_NOKA02000011.1"/>
</dbReference>
<organism evidence="1 2">
    <name type="scientific">Lachnotalea glycerini</name>
    <dbReference type="NCBI Taxonomy" id="1763509"/>
    <lineage>
        <taxon>Bacteria</taxon>
        <taxon>Bacillati</taxon>
        <taxon>Bacillota</taxon>
        <taxon>Clostridia</taxon>
        <taxon>Lachnospirales</taxon>
        <taxon>Lachnospiraceae</taxon>
        <taxon>Lachnotalea</taxon>
    </lineage>
</organism>
<dbReference type="SUPFAM" id="SSF53756">
    <property type="entry name" value="UDP-Glycosyltransferase/glycogen phosphorylase"/>
    <property type="match status" value="1"/>
</dbReference>
<dbReference type="PANTHER" id="PTHR12526:SF630">
    <property type="entry name" value="GLYCOSYLTRANSFERASE"/>
    <property type="match status" value="1"/>
</dbReference>
<gene>
    <name evidence="1" type="ORF">CG710_008310</name>
</gene>